<organism evidence="2 3">
    <name type="scientific">Elysia crispata</name>
    <name type="common">lettuce slug</name>
    <dbReference type="NCBI Taxonomy" id="231223"/>
    <lineage>
        <taxon>Eukaryota</taxon>
        <taxon>Metazoa</taxon>
        <taxon>Spiralia</taxon>
        <taxon>Lophotrochozoa</taxon>
        <taxon>Mollusca</taxon>
        <taxon>Gastropoda</taxon>
        <taxon>Heterobranchia</taxon>
        <taxon>Euthyneura</taxon>
        <taxon>Panpulmonata</taxon>
        <taxon>Sacoglossa</taxon>
        <taxon>Placobranchoidea</taxon>
        <taxon>Plakobranchidae</taxon>
        <taxon>Elysia</taxon>
    </lineage>
</organism>
<name>A0AAE0ZN38_9GAST</name>
<dbReference type="EMBL" id="JAWDGP010003655">
    <property type="protein sequence ID" value="KAK3772207.1"/>
    <property type="molecule type" value="Genomic_DNA"/>
</dbReference>
<comment type="caution">
    <text evidence="2">The sequence shown here is derived from an EMBL/GenBank/DDBJ whole genome shotgun (WGS) entry which is preliminary data.</text>
</comment>
<accession>A0AAE0ZN38</accession>
<keyword evidence="3" id="KW-1185">Reference proteome</keyword>
<feature type="region of interest" description="Disordered" evidence="1">
    <location>
        <begin position="66"/>
        <end position="104"/>
    </location>
</feature>
<evidence type="ECO:0000256" key="1">
    <source>
        <dbReference type="SAM" id="MobiDB-lite"/>
    </source>
</evidence>
<proteinExistence type="predicted"/>
<evidence type="ECO:0000313" key="2">
    <source>
        <dbReference type="EMBL" id="KAK3772207.1"/>
    </source>
</evidence>
<dbReference type="AlphaFoldDB" id="A0AAE0ZN38"/>
<reference evidence="2" key="1">
    <citation type="journal article" date="2023" name="G3 (Bethesda)">
        <title>A reference genome for the long-term kleptoplast-retaining sea slug Elysia crispata morphotype clarki.</title>
        <authorList>
            <person name="Eastman K.E."/>
            <person name="Pendleton A.L."/>
            <person name="Shaikh M.A."/>
            <person name="Suttiyut T."/>
            <person name="Ogas R."/>
            <person name="Tomko P."/>
            <person name="Gavelis G."/>
            <person name="Widhalm J.R."/>
            <person name="Wisecaver J.H."/>
        </authorList>
    </citation>
    <scope>NUCLEOTIDE SEQUENCE</scope>
    <source>
        <strain evidence="2">ECLA1</strain>
    </source>
</reference>
<evidence type="ECO:0000313" key="3">
    <source>
        <dbReference type="Proteomes" id="UP001283361"/>
    </source>
</evidence>
<protein>
    <submittedName>
        <fullName evidence="2">Uncharacterized protein</fullName>
    </submittedName>
</protein>
<gene>
    <name evidence="2" type="ORF">RRG08_035247</name>
</gene>
<sequence length="104" mass="11492">MSPLWKITLYHWKTRGEKHASPQQQNAAPSSLVIAIDLDPMLVLSRYSLECCCLCAHLLAGDHANTSPASQRLRRQALEPAPSQQEPNGGNTRGSGLEKRPRPH</sequence>
<dbReference type="Proteomes" id="UP001283361">
    <property type="component" value="Unassembled WGS sequence"/>
</dbReference>